<dbReference type="AlphaFoldDB" id="A0A2N3WZ54"/>
<name>A0A2N3WZ54_9NOCA</name>
<proteinExistence type="predicted"/>
<feature type="region of interest" description="Disordered" evidence="1">
    <location>
        <begin position="1"/>
        <end position="27"/>
    </location>
</feature>
<dbReference type="EMBL" id="PJMW01000001">
    <property type="protein sequence ID" value="PKV99146.1"/>
    <property type="molecule type" value="Genomic_DNA"/>
</dbReference>
<sequence>MYPSHQGAQDGRLAVPSQQHFGSGQQAPTSAISSFVTYAKAIQDLDKKNFPDEYAGHSDRIRELEPLLRAHGILDVMQIRNPDIAALLGQ</sequence>
<dbReference type="Proteomes" id="UP000233766">
    <property type="component" value="Unassembled WGS sequence"/>
</dbReference>
<keyword evidence="3" id="KW-1185">Reference proteome</keyword>
<protein>
    <submittedName>
        <fullName evidence="2">Uncharacterized protein</fullName>
    </submittedName>
</protein>
<evidence type="ECO:0000313" key="2">
    <source>
        <dbReference type="EMBL" id="PKV99146.1"/>
    </source>
</evidence>
<accession>A0A2N3WZ54</accession>
<dbReference type="OrthoDB" id="4563507at2"/>
<evidence type="ECO:0000313" key="3">
    <source>
        <dbReference type="Proteomes" id="UP000233766"/>
    </source>
</evidence>
<dbReference type="RefSeq" id="WP_101463474.1">
    <property type="nucleotide sequence ID" value="NZ_PJMW01000001.1"/>
</dbReference>
<organism evidence="2 3">
    <name type="scientific">Nocardia fluminea</name>
    <dbReference type="NCBI Taxonomy" id="134984"/>
    <lineage>
        <taxon>Bacteria</taxon>
        <taxon>Bacillati</taxon>
        <taxon>Actinomycetota</taxon>
        <taxon>Actinomycetes</taxon>
        <taxon>Mycobacteriales</taxon>
        <taxon>Nocardiaceae</taxon>
        <taxon>Nocardia</taxon>
    </lineage>
</organism>
<evidence type="ECO:0000256" key="1">
    <source>
        <dbReference type="SAM" id="MobiDB-lite"/>
    </source>
</evidence>
<gene>
    <name evidence="2" type="ORF">ATK86_1188</name>
</gene>
<comment type="caution">
    <text evidence="2">The sequence shown here is derived from an EMBL/GenBank/DDBJ whole genome shotgun (WGS) entry which is preliminary data.</text>
</comment>
<reference evidence="2 3" key="1">
    <citation type="submission" date="2017-12" db="EMBL/GenBank/DDBJ databases">
        <title>Sequencing the genomes of 1000 Actinobacteria strains.</title>
        <authorList>
            <person name="Klenk H.-P."/>
        </authorList>
    </citation>
    <scope>NUCLEOTIDE SEQUENCE [LARGE SCALE GENOMIC DNA]</scope>
    <source>
        <strain evidence="2 3">DSM 44489</strain>
    </source>
</reference>
<feature type="compositionally biased region" description="Polar residues" evidence="1">
    <location>
        <begin position="16"/>
        <end position="27"/>
    </location>
</feature>